<keyword evidence="2" id="KW-0472">Membrane</keyword>
<organism evidence="3 4">
    <name type="scientific">Streptomyces scabichelini</name>
    <dbReference type="NCBI Taxonomy" id="2711217"/>
    <lineage>
        <taxon>Bacteria</taxon>
        <taxon>Bacillati</taxon>
        <taxon>Actinomycetota</taxon>
        <taxon>Actinomycetes</taxon>
        <taxon>Kitasatosporales</taxon>
        <taxon>Streptomycetaceae</taxon>
        <taxon>Streptomyces</taxon>
    </lineage>
</organism>
<comment type="caution">
    <text evidence="3">The sequence shown here is derived from an EMBL/GenBank/DDBJ whole genome shotgun (WGS) entry which is preliminary data.</text>
</comment>
<dbReference type="AlphaFoldDB" id="A0A6G4VHZ5"/>
<feature type="compositionally biased region" description="Low complexity" evidence="1">
    <location>
        <begin position="104"/>
        <end position="118"/>
    </location>
</feature>
<gene>
    <name evidence="3" type="ORF">G5C60_38815</name>
</gene>
<keyword evidence="2" id="KW-1133">Transmembrane helix</keyword>
<feature type="compositionally biased region" description="Low complexity" evidence="1">
    <location>
        <begin position="221"/>
        <end position="244"/>
    </location>
</feature>
<evidence type="ECO:0000256" key="2">
    <source>
        <dbReference type="SAM" id="Phobius"/>
    </source>
</evidence>
<protein>
    <submittedName>
        <fullName evidence="3">XRE family transcriptional regulator</fullName>
    </submittedName>
</protein>
<dbReference type="InterPro" id="IPR035992">
    <property type="entry name" value="Ricin_B-like_lectins"/>
</dbReference>
<dbReference type="CDD" id="cd00161">
    <property type="entry name" value="beta-trefoil_Ricin-like"/>
    <property type="match status" value="1"/>
</dbReference>
<evidence type="ECO:0000313" key="3">
    <source>
        <dbReference type="EMBL" id="NGO13393.1"/>
    </source>
</evidence>
<sequence length="391" mass="40190">MTCMGNLGESSPYEARDAAGFVESMRRLKERSGLTYRELEERAARSGDVLARSTLADILRRTSLPRPEVLAAFVRACGDGQRVGAWLDARDRIAAGISAAPVLAPGSGPDADAPAGVPGPRPDADAPAGVPGPGPDADAPAGVPGPGPDADAPAAVPDHGTDADADADADAGATARPPTEQSVASRPRRAKRRAVAFALSLMVPMLALGAWGLLPDRSDSSDSSDSSADPGASAGPATASRTPADGWVTIRPARTPDLCLTDGRDRDGAYANAIAVQLPCAQVTVPRTYLEPAGEGLYRIQWHHPTEGKGCLTVMSTGPVKGMLEPRNDCAQATLFRLEPTAADSTGGFRLRPVGTSRCIGIVGNDTTEGAEAAEEGCTGAADQRFLIRAG</sequence>
<proteinExistence type="predicted"/>
<dbReference type="CDD" id="cd00093">
    <property type="entry name" value="HTH_XRE"/>
    <property type="match status" value="1"/>
</dbReference>
<feature type="compositionally biased region" description="Low complexity" evidence="1">
    <location>
        <begin position="125"/>
        <end position="158"/>
    </location>
</feature>
<dbReference type="EMBL" id="JAAKZY010000186">
    <property type="protein sequence ID" value="NGO13393.1"/>
    <property type="molecule type" value="Genomic_DNA"/>
</dbReference>
<dbReference type="Proteomes" id="UP000472335">
    <property type="component" value="Unassembled WGS sequence"/>
</dbReference>
<keyword evidence="2" id="KW-0812">Transmembrane</keyword>
<dbReference type="SUPFAM" id="SSF50370">
    <property type="entry name" value="Ricin B-like lectins"/>
    <property type="match status" value="1"/>
</dbReference>
<feature type="transmembrane region" description="Helical" evidence="2">
    <location>
        <begin position="194"/>
        <end position="214"/>
    </location>
</feature>
<feature type="region of interest" description="Disordered" evidence="1">
    <location>
        <begin position="101"/>
        <end position="189"/>
    </location>
</feature>
<dbReference type="Gene3D" id="2.80.10.50">
    <property type="match status" value="1"/>
</dbReference>
<keyword evidence="4" id="KW-1185">Reference proteome</keyword>
<accession>A0A6G4VHZ5</accession>
<name>A0A6G4VHZ5_9ACTN</name>
<evidence type="ECO:0000313" key="4">
    <source>
        <dbReference type="Proteomes" id="UP000472335"/>
    </source>
</evidence>
<dbReference type="InterPro" id="IPR001387">
    <property type="entry name" value="Cro/C1-type_HTH"/>
</dbReference>
<feature type="region of interest" description="Disordered" evidence="1">
    <location>
        <begin position="217"/>
        <end position="248"/>
    </location>
</feature>
<reference evidence="3 4" key="1">
    <citation type="submission" date="2020-02" db="EMBL/GenBank/DDBJ databases">
        <title>Whole-genome analyses of novel actinobacteria.</title>
        <authorList>
            <person name="Sahin N."/>
            <person name="Gencbay T."/>
        </authorList>
    </citation>
    <scope>NUCLEOTIDE SEQUENCE [LARGE SCALE GENOMIC DNA]</scope>
    <source>
        <strain evidence="3 4">HC44</strain>
    </source>
</reference>
<evidence type="ECO:0000256" key="1">
    <source>
        <dbReference type="SAM" id="MobiDB-lite"/>
    </source>
</evidence>